<dbReference type="PANTHER" id="PTHR11439">
    <property type="entry name" value="GAG-POL-RELATED RETROTRANSPOSON"/>
    <property type="match status" value="1"/>
</dbReference>
<evidence type="ECO:0000256" key="1">
    <source>
        <dbReference type="SAM" id="MobiDB-lite"/>
    </source>
</evidence>
<organism evidence="3">
    <name type="scientific">Sesamum latifolium</name>
    <dbReference type="NCBI Taxonomy" id="2727402"/>
    <lineage>
        <taxon>Eukaryota</taxon>
        <taxon>Viridiplantae</taxon>
        <taxon>Streptophyta</taxon>
        <taxon>Embryophyta</taxon>
        <taxon>Tracheophyta</taxon>
        <taxon>Spermatophyta</taxon>
        <taxon>Magnoliopsida</taxon>
        <taxon>eudicotyledons</taxon>
        <taxon>Gunneridae</taxon>
        <taxon>Pentapetalae</taxon>
        <taxon>asterids</taxon>
        <taxon>lamiids</taxon>
        <taxon>Lamiales</taxon>
        <taxon>Pedaliaceae</taxon>
        <taxon>Sesamum</taxon>
    </lineage>
</organism>
<evidence type="ECO:0000313" key="3">
    <source>
        <dbReference type="EMBL" id="KAL0458234.1"/>
    </source>
</evidence>
<evidence type="ECO:0000259" key="2">
    <source>
        <dbReference type="Pfam" id="PF07727"/>
    </source>
</evidence>
<dbReference type="InterPro" id="IPR013103">
    <property type="entry name" value="RVT_2"/>
</dbReference>
<reference evidence="3" key="2">
    <citation type="journal article" date="2024" name="Plant">
        <title>Genomic evolution and insights into agronomic trait innovations of Sesamum species.</title>
        <authorList>
            <person name="Miao H."/>
            <person name="Wang L."/>
            <person name="Qu L."/>
            <person name="Liu H."/>
            <person name="Sun Y."/>
            <person name="Le M."/>
            <person name="Wang Q."/>
            <person name="Wei S."/>
            <person name="Zheng Y."/>
            <person name="Lin W."/>
            <person name="Duan Y."/>
            <person name="Cao H."/>
            <person name="Xiong S."/>
            <person name="Wang X."/>
            <person name="Wei L."/>
            <person name="Li C."/>
            <person name="Ma Q."/>
            <person name="Ju M."/>
            <person name="Zhao R."/>
            <person name="Li G."/>
            <person name="Mu C."/>
            <person name="Tian Q."/>
            <person name="Mei H."/>
            <person name="Zhang T."/>
            <person name="Gao T."/>
            <person name="Zhang H."/>
        </authorList>
    </citation>
    <scope>NUCLEOTIDE SEQUENCE</scope>
    <source>
        <strain evidence="3">KEN1</strain>
    </source>
</reference>
<gene>
    <name evidence="3" type="ORF">Slati_0450600</name>
</gene>
<accession>A0AAW2XYK3</accession>
<sequence length="565" mass="63521">MSEPEHISESPTLPSSPVRPLRTSARTKHKPAWLSDYDYNHTTNSSTAHEHFVAQLSILQEPRSYGQAQGKPEWEQAMADEIHALEANKTGSITTLPRIEGVDYTKSFSPVAKSVTVRMFLAIASAYSWPVHQLNVNNTFLHGHLDEKVYMTPPERYVVQPSMVCKSQKSLYGLKQTSRQWNYEFTQWLGEIDFTQSVNDYCLFTRVSSDGFLALLVYVDDILIMGPEESSIIAVKTHLDTLFTIKDLGYAKYFLGLEIARSPTGIAITQQKYISNIISDTGLTTANAVSTPLPQGVKFSIDTGVPLTDPERYRRLIGRLLYLGFTRPDVSFAVQQLSQFIHRPTDRHWDAAIHMVRYLRGTLSASLFFPASNSFQLMAYTDADWGSYVDSRCSVTGYCIFLGSSLISWKTKKQNTVSRSSPKAEYHAIAATVCELHWITYFSRIFSCQSPLLFRSGVTIRLPSISPPILCFTNTRNLDIDCHVMRDKFKEGFIRPSYIASKLQVADIFTKSLPYASFLHLLSKLGFSRSLPQLEGGVKIELVMSSHCCCKVIHGKKTAAQSSAF</sequence>
<dbReference type="PANTHER" id="PTHR11439:SF465">
    <property type="entry name" value="REVERSE TRANSCRIPTASE TY1_COPIA-TYPE DOMAIN-CONTAINING PROTEIN"/>
    <property type="match status" value="1"/>
</dbReference>
<reference evidence="3" key="1">
    <citation type="submission" date="2020-06" db="EMBL/GenBank/DDBJ databases">
        <authorList>
            <person name="Li T."/>
            <person name="Hu X."/>
            <person name="Zhang T."/>
            <person name="Song X."/>
            <person name="Zhang H."/>
            <person name="Dai N."/>
            <person name="Sheng W."/>
            <person name="Hou X."/>
            <person name="Wei L."/>
        </authorList>
    </citation>
    <scope>NUCLEOTIDE SEQUENCE</scope>
    <source>
        <strain evidence="3">KEN1</strain>
        <tissue evidence="3">Leaf</tissue>
    </source>
</reference>
<dbReference type="EMBL" id="JACGWN010000002">
    <property type="protein sequence ID" value="KAL0458234.1"/>
    <property type="molecule type" value="Genomic_DNA"/>
</dbReference>
<dbReference type="CDD" id="cd09272">
    <property type="entry name" value="RNase_HI_RT_Ty1"/>
    <property type="match status" value="1"/>
</dbReference>
<feature type="domain" description="Reverse transcriptase Ty1/copia-type" evidence="2">
    <location>
        <begin position="98"/>
        <end position="293"/>
    </location>
</feature>
<dbReference type="Pfam" id="PF07727">
    <property type="entry name" value="RVT_2"/>
    <property type="match status" value="1"/>
</dbReference>
<feature type="region of interest" description="Disordered" evidence="1">
    <location>
        <begin position="1"/>
        <end position="27"/>
    </location>
</feature>
<dbReference type="SUPFAM" id="SSF56672">
    <property type="entry name" value="DNA/RNA polymerases"/>
    <property type="match status" value="1"/>
</dbReference>
<name>A0AAW2XYK3_9LAMI</name>
<dbReference type="AlphaFoldDB" id="A0AAW2XYK3"/>
<comment type="caution">
    <text evidence="3">The sequence shown here is derived from an EMBL/GenBank/DDBJ whole genome shotgun (WGS) entry which is preliminary data.</text>
</comment>
<dbReference type="InterPro" id="IPR043502">
    <property type="entry name" value="DNA/RNA_pol_sf"/>
</dbReference>
<proteinExistence type="predicted"/>
<protein>
    <submittedName>
        <fullName evidence="3">Retrovirus-related Pol polyprotein from transposon RE1</fullName>
    </submittedName>
</protein>